<dbReference type="OrthoDB" id="6388959at2"/>
<evidence type="ECO:0000313" key="3">
    <source>
        <dbReference type="Proteomes" id="UP000037530"/>
    </source>
</evidence>
<dbReference type="RefSeq" id="WP_053410765.1">
    <property type="nucleotide sequence ID" value="NZ_DAIPHI010000002.1"/>
</dbReference>
<proteinExistence type="predicted"/>
<dbReference type="AlphaFoldDB" id="A0A0M0HUU8"/>
<dbReference type="Proteomes" id="UP000037530">
    <property type="component" value="Unassembled WGS sequence"/>
</dbReference>
<sequence length="118" mass="12494">MIPVGKEPATLSPTRQVKAQSQDVQSSPSSAPLKIEHNKVTLSDEGKALLAALQEIEKDSKVVDKHDKTVGDQVESFAHGALGMDHPDKIKEEDDTSYSAGQYLSAAATIGGILLAIV</sequence>
<organism evidence="2 3">
    <name type="scientific">Vibrio hepatarius</name>
    <dbReference type="NCBI Taxonomy" id="171383"/>
    <lineage>
        <taxon>Bacteria</taxon>
        <taxon>Pseudomonadati</taxon>
        <taxon>Pseudomonadota</taxon>
        <taxon>Gammaproteobacteria</taxon>
        <taxon>Vibrionales</taxon>
        <taxon>Vibrionaceae</taxon>
        <taxon>Vibrio</taxon>
        <taxon>Vibrio oreintalis group</taxon>
    </lineage>
</organism>
<dbReference type="PATRIC" id="fig|171383.3.peg.4042"/>
<dbReference type="EMBL" id="LHPI01000025">
    <property type="protein sequence ID" value="KOO05861.1"/>
    <property type="molecule type" value="Genomic_DNA"/>
</dbReference>
<protein>
    <submittedName>
        <fullName evidence="2">Uncharacterized protein</fullName>
    </submittedName>
</protein>
<keyword evidence="3" id="KW-1185">Reference proteome</keyword>
<evidence type="ECO:0000313" key="2">
    <source>
        <dbReference type="EMBL" id="KOO05861.1"/>
    </source>
</evidence>
<accession>A0A0M0HUU8</accession>
<gene>
    <name evidence="2" type="ORF">AKJ31_19815</name>
</gene>
<name>A0A0M0HUU8_9VIBR</name>
<dbReference type="STRING" id="171383.AKJ31_19815"/>
<comment type="caution">
    <text evidence="2">The sequence shown here is derived from an EMBL/GenBank/DDBJ whole genome shotgun (WGS) entry which is preliminary data.</text>
</comment>
<feature type="region of interest" description="Disordered" evidence="1">
    <location>
        <begin position="1"/>
        <end position="34"/>
    </location>
</feature>
<evidence type="ECO:0000256" key="1">
    <source>
        <dbReference type="SAM" id="MobiDB-lite"/>
    </source>
</evidence>
<reference evidence="3" key="1">
    <citation type="submission" date="2015-08" db="EMBL/GenBank/DDBJ databases">
        <title>Vibrio galatheae sp. nov., a novel member of the Vibrionaceae family isolated from the Solomon Islands.</title>
        <authorList>
            <person name="Giubergia S."/>
            <person name="Machado H."/>
            <person name="Mateiu R.V."/>
            <person name="Gram L."/>
        </authorList>
    </citation>
    <scope>NUCLEOTIDE SEQUENCE [LARGE SCALE GENOMIC DNA]</scope>
    <source>
        <strain evidence="3">DSM 19134</strain>
    </source>
</reference>
<feature type="compositionally biased region" description="Polar residues" evidence="1">
    <location>
        <begin position="11"/>
        <end position="30"/>
    </location>
</feature>